<dbReference type="AlphaFoldDB" id="A0A6L2MNG6"/>
<feature type="region of interest" description="Disordered" evidence="1">
    <location>
        <begin position="50"/>
        <end position="159"/>
    </location>
</feature>
<evidence type="ECO:0000313" key="2">
    <source>
        <dbReference type="EMBL" id="GEU75561.1"/>
    </source>
</evidence>
<feature type="compositionally biased region" description="Basic and acidic residues" evidence="1">
    <location>
        <begin position="280"/>
        <end position="292"/>
    </location>
</feature>
<sequence length="292" mass="32619">MYFINMNPDDYVTDSFKVSTYKSIYALNILPVDGMNMWMKIRHVPCKPPLERRIPGIPLVNRKNDKSETKNQKHVARPPRSMTCKNYGETGHNKNGCEKPKVPGEQADIPNEQPNRASQQGNPPIQQANPPSQQINPPKKKGEPMVEDPVNARVPSQSRDNIMSTKCGIWIGGTSATGSNRGGRVLVFQTVEGEVLVVQTEEGEVLMVRTGEGRERASGSNKVLVKTPVVKKYILLDEDDLVDVQVEEEVVTRDENVATVADAYENVVAEAAEQDENQDEATRLKRNYEEFS</sequence>
<accession>A0A6L2MNG6</accession>
<proteinExistence type="predicted"/>
<dbReference type="GO" id="GO:0003964">
    <property type="term" value="F:RNA-directed DNA polymerase activity"/>
    <property type="evidence" value="ECO:0007669"/>
    <property type="project" value="UniProtKB-KW"/>
</dbReference>
<keyword evidence="2" id="KW-0548">Nucleotidyltransferase</keyword>
<feature type="compositionally biased region" description="Basic and acidic residues" evidence="1">
    <location>
        <begin position="91"/>
        <end position="102"/>
    </location>
</feature>
<feature type="compositionally biased region" description="Basic and acidic residues" evidence="1">
    <location>
        <begin position="62"/>
        <end position="71"/>
    </location>
</feature>
<keyword evidence="2" id="KW-0808">Transferase</keyword>
<gene>
    <name evidence="2" type="ORF">Tci_047539</name>
</gene>
<feature type="region of interest" description="Disordered" evidence="1">
    <location>
        <begin position="270"/>
        <end position="292"/>
    </location>
</feature>
<organism evidence="2">
    <name type="scientific">Tanacetum cinerariifolium</name>
    <name type="common">Dalmatian daisy</name>
    <name type="synonym">Chrysanthemum cinerariifolium</name>
    <dbReference type="NCBI Taxonomy" id="118510"/>
    <lineage>
        <taxon>Eukaryota</taxon>
        <taxon>Viridiplantae</taxon>
        <taxon>Streptophyta</taxon>
        <taxon>Embryophyta</taxon>
        <taxon>Tracheophyta</taxon>
        <taxon>Spermatophyta</taxon>
        <taxon>Magnoliopsida</taxon>
        <taxon>eudicotyledons</taxon>
        <taxon>Gunneridae</taxon>
        <taxon>Pentapetalae</taxon>
        <taxon>asterids</taxon>
        <taxon>campanulids</taxon>
        <taxon>Asterales</taxon>
        <taxon>Asteraceae</taxon>
        <taxon>Asteroideae</taxon>
        <taxon>Anthemideae</taxon>
        <taxon>Anthemidinae</taxon>
        <taxon>Tanacetum</taxon>
    </lineage>
</organism>
<comment type="caution">
    <text evidence="2">The sequence shown here is derived from an EMBL/GenBank/DDBJ whole genome shotgun (WGS) entry which is preliminary data.</text>
</comment>
<keyword evidence="2" id="KW-0695">RNA-directed DNA polymerase</keyword>
<feature type="compositionally biased region" description="Polar residues" evidence="1">
    <location>
        <begin position="112"/>
        <end position="136"/>
    </location>
</feature>
<dbReference type="EMBL" id="BKCJ010007106">
    <property type="protein sequence ID" value="GEU75561.1"/>
    <property type="molecule type" value="Genomic_DNA"/>
</dbReference>
<protein>
    <submittedName>
        <fullName evidence="2">Putative reverse transcriptase domain-containing protein</fullName>
    </submittedName>
</protein>
<evidence type="ECO:0000256" key="1">
    <source>
        <dbReference type="SAM" id="MobiDB-lite"/>
    </source>
</evidence>
<name>A0A6L2MNG6_TANCI</name>
<reference evidence="2" key="1">
    <citation type="journal article" date="2019" name="Sci. Rep.">
        <title>Draft genome of Tanacetum cinerariifolium, the natural source of mosquito coil.</title>
        <authorList>
            <person name="Yamashiro T."/>
            <person name="Shiraishi A."/>
            <person name="Satake H."/>
            <person name="Nakayama K."/>
        </authorList>
    </citation>
    <scope>NUCLEOTIDE SEQUENCE</scope>
</reference>